<organism evidence="2 3">
    <name type="scientific">Jatrophihabitans lederbergiae</name>
    <dbReference type="NCBI Taxonomy" id="3075547"/>
    <lineage>
        <taxon>Bacteria</taxon>
        <taxon>Bacillati</taxon>
        <taxon>Actinomycetota</taxon>
        <taxon>Actinomycetes</taxon>
        <taxon>Jatrophihabitantales</taxon>
        <taxon>Jatrophihabitantaceae</taxon>
        <taxon>Jatrophihabitans</taxon>
    </lineage>
</organism>
<sequence>MTDTYLDSSAATTSAVTTPAAADVPAATPAYPEFNSQRRGYDRAQVDEYVTELRRFLADAETRAAEAHTRAEELSRLLRVAAAAQ</sequence>
<dbReference type="EMBL" id="JAVREH010000013">
    <property type="protein sequence ID" value="MDT0262065.1"/>
    <property type="molecule type" value="Genomic_DNA"/>
</dbReference>
<feature type="compositionally biased region" description="Low complexity" evidence="1">
    <location>
        <begin position="7"/>
        <end position="21"/>
    </location>
</feature>
<keyword evidence="3" id="KW-1185">Reference proteome</keyword>
<reference evidence="3" key="1">
    <citation type="submission" date="2023-07" db="EMBL/GenBank/DDBJ databases">
        <title>30 novel species of actinomycetes from the DSMZ collection.</title>
        <authorList>
            <person name="Nouioui I."/>
        </authorList>
    </citation>
    <scope>NUCLEOTIDE SEQUENCE [LARGE SCALE GENOMIC DNA]</scope>
    <source>
        <strain evidence="3">DSM 44399</strain>
    </source>
</reference>
<gene>
    <name evidence="2" type="ORF">RM423_11720</name>
</gene>
<comment type="caution">
    <text evidence="2">The sequence shown here is derived from an EMBL/GenBank/DDBJ whole genome shotgun (WGS) entry which is preliminary data.</text>
</comment>
<accession>A0ABU2JAP3</accession>
<evidence type="ECO:0000313" key="3">
    <source>
        <dbReference type="Proteomes" id="UP001183176"/>
    </source>
</evidence>
<dbReference type="Proteomes" id="UP001183176">
    <property type="component" value="Unassembled WGS sequence"/>
</dbReference>
<evidence type="ECO:0008006" key="4">
    <source>
        <dbReference type="Google" id="ProtNLM"/>
    </source>
</evidence>
<proteinExistence type="predicted"/>
<feature type="region of interest" description="Disordered" evidence="1">
    <location>
        <begin position="1"/>
        <end position="21"/>
    </location>
</feature>
<protein>
    <recommendedName>
        <fullName evidence="4">Antigen 84</fullName>
    </recommendedName>
</protein>
<evidence type="ECO:0000256" key="1">
    <source>
        <dbReference type="SAM" id="MobiDB-lite"/>
    </source>
</evidence>
<dbReference type="RefSeq" id="WP_311423217.1">
    <property type="nucleotide sequence ID" value="NZ_JAVREH010000013.1"/>
</dbReference>
<name>A0ABU2JAP3_9ACTN</name>
<evidence type="ECO:0000313" key="2">
    <source>
        <dbReference type="EMBL" id="MDT0262065.1"/>
    </source>
</evidence>